<comment type="caution">
    <text evidence="19">The sequence shown here is derived from an EMBL/GenBank/DDBJ whole genome shotgun (WGS) entry which is preliminary data.</text>
</comment>
<dbReference type="EC" id="6.1.1.11" evidence="4 14"/>
<comment type="catalytic activity">
    <reaction evidence="12">
        <text>tRNA(Sec) + L-serine + ATP = L-seryl-tRNA(Sec) + AMP + diphosphate + H(+)</text>
        <dbReference type="Rhea" id="RHEA:42580"/>
        <dbReference type="Rhea" id="RHEA-COMP:9742"/>
        <dbReference type="Rhea" id="RHEA-COMP:10128"/>
        <dbReference type="ChEBI" id="CHEBI:15378"/>
        <dbReference type="ChEBI" id="CHEBI:30616"/>
        <dbReference type="ChEBI" id="CHEBI:33019"/>
        <dbReference type="ChEBI" id="CHEBI:33384"/>
        <dbReference type="ChEBI" id="CHEBI:78442"/>
        <dbReference type="ChEBI" id="CHEBI:78533"/>
        <dbReference type="ChEBI" id="CHEBI:456215"/>
        <dbReference type="EC" id="6.1.1.11"/>
    </reaction>
</comment>
<dbReference type="InterPro" id="IPR010978">
    <property type="entry name" value="tRNA-bd_arm"/>
</dbReference>
<dbReference type="PRINTS" id="PR00981">
    <property type="entry name" value="TRNASYNTHSER"/>
</dbReference>
<evidence type="ECO:0000256" key="6">
    <source>
        <dbReference type="ARBA" id="ARBA00022598"/>
    </source>
</evidence>
<keyword evidence="17" id="KW-0175">Coiled coil</keyword>
<dbReference type="STRING" id="996637.SGM_5282"/>
<dbReference type="InterPro" id="IPR015866">
    <property type="entry name" value="Ser-tRNA-synth_1_N"/>
</dbReference>
<reference evidence="19 20" key="1">
    <citation type="journal article" date="2011" name="J. Bacteriol.">
        <title>Draft genome sequence of the marine bacterium Streptomyces griseoaurantiacus M045, which produces novel manumycin-type antibiotics with a pABA core component.</title>
        <authorList>
            <person name="Li F."/>
            <person name="Jiang P."/>
            <person name="Zheng H."/>
            <person name="Wang S."/>
            <person name="Zhao G."/>
            <person name="Qin S."/>
            <person name="Liu Z."/>
        </authorList>
    </citation>
    <scope>NUCLEOTIDE SEQUENCE [LARGE SCALE GENOMIC DNA]</scope>
    <source>
        <strain evidence="19 20">M045</strain>
    </source>
</reference>
<proteinExistence type="inferred from homology"/>
<evidence type="ECO:0000256" key="11">
    <source>
        <dbReference type="ARBA" id="ARBA00039158"/>
    </source>
</evidence>
<feature type="binding site" evidence="15">
    <location>
        <position position="393"/>
    </location>
    <ligand>
        <name>L-serine</name>
        <dbReference type="ChEBI" id="CHEBI:33384"/>
    </ligand>
</feature>
<evidence type="ECO:0000256" key="4">
    <source>
        <dbReference type="ARBA" id="ARBA00012840"/>
    </source>
</evidence>
<feature type="domain" description="Aminoacyl-transfer RNA synthetases class-II family profile" evidence="18">
    <location>
        <begin position="147"/>
        <end position="420"/>
    </location>
</feature>
<name>F3NQK7_9ACTN</name>
<organism evidence="19 20">
    <name type="scientific">Streptomyces griseoaurantiacus M045</name>
    <dbReference type="NCBI Taxonomy" id="996637"/>
    <lineage>
        <taxon>Bacteria</taxon>
        <taxon>Bacillati</taxon>
        <taxon>Actinomycetota</taxon>
        <taxon>Actinomycetes</taxon>
        <taxon>Kitasatosporales</taxon>
        <taxon>Streptomycetaceae</taxon>
        <taxon>Streptomyces</taxon>
        <taxon>Streptomyces aurantiacus group</taxon>
    </lineage>
</organism>
<dbReference type="Proteomes" id="UP000003022">
    <property type="component" value="Unassembled WGS sequence"/>
</dbReference>
<dbReference type="SUPFAM" id="SSF46589">
    <property type="entry name" value="tRNA-binding arm"/>
    <property type="match status" value="1"/>
</dbReference>
<evidence type="ECO:0000256" key="9">
    <source>
        <dbReference type="ARBA" id="ARBA00022917"/>
    </source>
</evidence>
<keyword evidence="10 19" id="KW-0030">Aminoacyl-tRNA synthetase</keyword>
<dbReference type="InterPro" id="IPR006195">
    <property type="entry name" value="aa-tRNA-synth_II"/>
</dbReference>
<sequence length="440" mass="49186">MMTDRMEHGRMIDVTLIRQNPVRVQQALAKRAVHVDLDEFLRLDDDYRQVRAEMERLRGERKRISGEIAKRQRVGEGVASLHGEASAVGEQLTAVGARLIELEHARQVFLAPLPNLPDADVLAGGKENNEVIREAGQRREFGFTPRDHVELARTLGLVDYERGTKLGGSGFWIYRGDGALLEWALLNHFLEAHVRDGYEFVLPPHILTFAAGYTAGQFPKFADEVFALEQGEHGPERFLLPTAETALVNLHRDETLPETELPRKYVAYTPCYRKEAGGYRTAERGTLRGHQFNKVELFQFTHPDASDAAHQELLGRAEDLVKGLGLHYRITRLAAGDTSAAMAKTYDVEVWLPSIEAYVEVSSVSNARDYQARRGNIRYRPQQGKSTFLHTLNGSGLATSRLVPALLEQHQRADGTVEVPDVLHKWIPSGVLTSTALGLS</sequence>
<comment type="subcellular location">
    <subcellularLocation>
        <location evidence="1">Cytoplasm</location>
    </subcellularLocation>
</comment>
<evidence type="ECO:0000313" key="19">
    <source>
        <dbReference type="EMBL" id="EGG44467.1"/>
    </source>
</evidence>
<dbReference type="InterPro" id="IPR002317">
    <property type="entry name" value="Ser-tRNA-ligase_type_1"/>
</dbReference>
<dbReference type="AlphaFoldDB" id="F3NQK7"/>
<feature type="binding site" evidence="15">
    <location>
        <position position="273"/>
    </location>
    <ligand>
        <name>L-serine</name>
        <dbReference type="ChEBI" id="CHEBI:33384"/>
    </ligand>
</feature>
<dbReference type="eggNOG" id="COG0172">
    <property type="taxonomic scope" value="Bacteria"/>
</dbReference>
<feature type="binding site" evidence="15">
    <location>
        <position position="242"/>
    </location>
    <ligand>
        <name>L-serine</name>
        <dbReference type="ChEBI" id="CHEBI:33384"/>
    </ligand>
</feature>
<dbReference type="GO" id="GO:0004828">
    <property type="term" value="F:serine-tRNA ligase activity"/>
    <property type="evidence" value="ECO:0007669"/>
    <property type="project" value="UniProtKB-UniRule"/>
</dbReference>
<evidence type="ECO:0000256" key="1">
    <source>
        <dbReference type="ARBA" id="ARBA00004496"/>
    </source>
</evidence>
<evidence type="ECO:0000256" key="16">
    <source>
        <dbReference type="PIRSR" id="PIRSR001529-2"/>
    </source>
</evidence>
<keyword evidence="8 16" id="KW-0067">ATP-binding</keyword>
<keyword evidence="9" id="KW-0648">Protein biosynthesis</keyword>
<dbReference type="Pfam" id="PF00587">
    <property type="entry name" value="tRNA-synt_2b"/>
    <property type="match status" value="1"/>
</dbReference>
<dbReference type="InterPro" id="IPR045864">
    <property type="entry name" value="aa-tRNA-synth_II/BPL/LPL"/>
</dbReference>
<keyword evidence="6" id="KW-0436">Ligase</keyword>
<dbReference type="InterPro" id="IPR042103">
    <property type="entry name" value="SerRS_1_N_sf"/>
</dbReference>
<dbReference type="GO" id="GO:0005524">
    <property type="term" value="F:ATP binding"/>
    <property type="evidence" value="ECO:0007669"/>
    <property type="project" value="UniProtKB-KW"/>
</dbReference>
<comment type="catalytic activity">
    <reaction evidence="13">
        <text>tRNA(Ser) + L-serine + ATP = L-seryl-tRNA(Ser) + AMP + diphosphate + H(+)</text>
        <dbReference type="Rhea" id="RHEA:12292"/>
        <dbReference type="Rhea" id="RHEA-COMP:9669"/>
        <dbReference type="Rhea" id="RHEA-COMP:9703"/>
        <dbReference type="ChEBI" id="CHEBI:15378"/>
        <dbReference type="ChEBI" id="CHEBI:30616"/>
        <dbReference type="ChEBI" id="CHEBI:33019"/>
        <dbReference type="ChEBI" id="CHEBI:33384"/>
        <dbReference type="ChEBI" id="CHEBI:78442"/>
        <dbReference type="ChEBI" id="CHEBI:78533"/>
        <dbReference type="ChEBI" id="CHEBI:456215"/>
        <dbReference type="EC" id="6.1.1.11"/>
    </reaction>
</comment>
<evidence type="ECO:0000256" key="17">
    <source>
        <dbReference type="SAM" id="Coils"/>
    </source>
</evidence>
<keyword evidence="7" id="KW-0547">Nucleotide-binding</keyword>
<feature type="binding site" evidence="16">
    <location>
        <begin position="360"/>
        <end position="363"/>
    </location>
    <ligand>
        <name>ATP</name>
        <dbReference type="ChEBI" id="CHEBI:30616"/>
    </ligand>
</feature>
<dbReference type="PROSITE" id="PS50862">
    <property type="entry name" value="AA_TRNA_LIGASE_II"/>
    <property type="match status" value="1"/>
</dbReference>
<dbReference type="PIRSF" id="PIRSF001529">
    <property type="entry name" value="Ser-tRNA-synth_IIa"/>
    <property type="match status" value="1"/>
</dbReference>
<evidence type="ECO:0000256" key="7">
    <source>
        <dbReference type="ARBA" id="ARBA00022741"/>
    </source>
</evidence>
<evidence type="ECO:0000259" key="18">
    <source>
        <dbReference type="PROSITE" id="PS50862"/>
    </source>
</evidence>
<evidence type="ECO:0000256" key="8">
    <source>
        <dbReference type="ARBA" id="ARBA00022840"/>
    </source>
</evidence>
<evidence type="ECO:0000256" key="5">
    <source>
        <dbReference type="ARBA" id="ARBA00022490"/>
    </source>
</evidence>
<dbReference type="PANTHER" id="PTHR43697">
    <property type="entry name" value="SERYL-TRNA SYNTHETASE"/>
    <property type="match status" value="1"/>
</dbReference>
<feature type="binding site" evidence="16">
    <location>
        <begin position="273"/>
        <end position="275"/>
    </location>
    <ligand>
        <name>ATP</name>
        <dbReference type="ChEBI" id="CHEBI:30616"/>
    </ligand>
</feature>
<evidence type="ECO:0000256" key="3">
    <source>
        <dbReference type="ARBA" id="ARBA00010728"/>
    </source>
</evidence>
<evidence type="ECO:0000256" key="12">
    <source>
        <dbReference type="ARBA" id="ARBA00047929"/>
    </source>
</evidence>
<dbReference type="Gene3D" id="3.30.930.10">
    <property type="entry name" value="Bira Bifunctional Protein, Domain 2"/>
    <property type="match status" value="1"/>
</dbReference>
<dbReference type="GO" id="GO:0005737">
    <property type="term" value="C:cytoplasm"/>
    <property type="evidence" value="ECO:0007669"/>
    <property type="project" value="UniProtKB-SubCell"/>
</dbReference>
<evidence type="ECO:0000256" key="13">
    <source>
        <dbReference type="ARBA" id="ARBA00048823"/>
    </source>
</evidence>
<evidence type="ECO:0000256" key="15">
    <source>
        <dbReference type="PIRSR" id="PIRSR001529-1"/>
    </source>
</evidence>
<feature type="coiled-coil region" evidence="17">
    <location>
        <begin position="40"/>
        <end position="67"/>
    </location>
</feature>
<dbReference type="Pfam" id="PF02403">
    <property type="entry name" value="Seryl_tRNA_N"/>
    <property type="match status" value="1"/>
</dbReference>
<keyword evidence="5" id="KW-0963">Cytoplasm</keyword>
<dbReference type="EMBL" id="AEYX01000043">
    <property type="protein sequence ID" value="EGG44467.1"/>
    <property type="molecule type" value="Genomic_DNA"/>
</dbReference>
<dbReference type="InterPro" id="IPR002314">
    <property type="entry name" value="aa-tRNA-synt_IIb"/>
</dbReference>
<evidence type="ECO:0000256" key="2">
    <source>
        <dbReference type="ARBA" id="ARBA00005045"/>
    </source>
</evidence>
<protein>
    <recommendedName>
        <fullName evidence="11 14">Serine--tRNA ligase</fullName>
        <ecNumber evidence="4 14">6.1.1.11</ecNumber>
    </recommendedName>
</protein>
<accession>F3NQK7</accession>
<comment type="pathway">
    <text evidence="2">Aminoacyl-tRNA biosynthesis; selenocysteinyl-tRNA(Sec) biosynthesis; L-seryl-tRNA(Sec) from L-serine and tRNA(Sec): step 1/1.</text>
</comment>
<dbReference type="SUPFAM" id="SSF55681">
    <property type="entry name" value="Class II aaRS and biotin synthetases"/>
    <property type="match status" value="1"/>
</dbReference>
<gene>
    <name evidence="19" type="ORF">SGM_5282</name>
</gene>
<evidence type="ECO:0000313" key="20">
    <source>
        <dbReference type="Proteomes" id="UP000003022"/>
    </source>
</evidence>
<dbReference type="PANTHER" id="PTHR43697:SF1">
    <property type="entry name" value="SERINE--TRNA LIGASE"/>
    <property type="match status" value="1"/>
</dbReference>
<dbReference type="Gene3D" id="1.10.287.40">
    <property type="entry name" value="Serine-tRNA synthetase, tRNA binding domain"/>
    <property type="match status" value="1"/>
</dbReference>
<keyword evidence="20" id="KW-1185">Reference proteome</keyword>
<feature type="binding site" evidence="15">
    <location>
        <position position="296"/>
    </location>
    <ligand>
        <name>L-serine</name>
        <dbReference type="ChEBI" id="CHEBI:33384"/>
    </ligand>
</feature>
<comment type="similarity">
    <text evidence="3">Belongs to the class-II aminoacyl-tRNA synthetase family. Type-1 seryl-tRNA synthetase subfamily.</text>
</comment>
<dbReference type="NCBIfam" id="TIGR00414">
    <property type="entry name" value="serS"/>
    <property type="match status" value="1"/>
</dbReference>
<dbReference type="GO" id="GO:0006434">
    <property type="term" value="P:seryl-tRNA aminoacylation"/>
    <property type="evidence" value="ECO:0007669"/>
    <property type="project" value="UniProtKB-UniRule"/>
</dbReference>
<evidence type="ECO:0000256" key="14">
    <source>
        <dbReference type="NCBIfam" id="TIGR00414"/>
    </source>
</evidence>
<evidence type="ECO:0000256" key="10">
    <source>
        <dbReference type="ARBA" id="ARBA00023146"/>
    </source>
</evidence>